<gene>
    <name evidence="4" type="ORF">SU60_03460</name>
</gene>
<dbReference type="OrthoDB" id="5904351at2"/>
<dbReference type="GO" id="GO:0005509">
    <property type="term" value="F:calcium ion binding"/>
    <property type="evidence" value="ECO:0007669"/>
    <property type="project" value="InterPro"/>
</dbReference>
<feature type="compositionally biased region" description="Polar residues" evidence="2">
    <location>
        <begin position="30"/>
        <end position="45"/>
    </location>
</feature>
<organism evidence="4 5">
    <name type="scientific">Vibrio mytili</name>
    <dbReference type="NCBI Taxonomy" id="50718"/>
    <lineage>
        <taxon>Bacteria</taxon>
        <taxon>Pseudomonadati</taxon>
        <taxon>Pseudomonadota</taxon>
        <taxon>Gammaproteobacteria</taxon>
        <taxon>Vibrionales</taxon>
        <taxon>Vibrionaceae</taxon>
        <taxon>Vibrio</taxon>
    </lineage>
</organism>
<dbReference type="Gene3D" id="3.40.50.410">
    <property type="entry name" value="von Willebrand factor, type A domain"/>
    <property type="match status" value="1"/>
</dbReference>
<dbReference type="PROSITE" id="PS50234">
    <property type="entry name" value="VWFA"/>
    <property type="match status" value="1"/>
</dbReference>
<evidence type="ECO:0000313" key="5">
    <source>
        <dbReference type="Proteomes" id="UP000031977"/>
    </source>
</evidence>
<reference evidence="4 5" key="1">
    <citation type="submission" date="2015-01" db="EMBL/GenBank/DDBJ databases">
        <title>Draft genome of Vibrio mytili type strain CAIM 528.</title>
        <authorList>
            <person name="Gonzalez-Castillo A."/>
            <person name="Gomez-Gil B."/>
            <person name="Enciso-Ibarra J."/>
        </authorList>
    </citation>
    <scope>NUCLEOTIDE SEQUENCE [LARGE SCALE GENOMIC DNA]</scope>
    <source>
        <strain evidence="4 5">CAIM 528</strain>
    </source>
</reference>
<dbReference type="SUPFAM" id="SSF51120">
    <property type="entry name" value="beta-Roll"/>
    <property type="match status" value="1"/>
</dbReference>
<keyword evidence="5" id="KW-1185">Reference proteome</keyword>
<accession>A0A0C3ECM0</accession>
<dbReference type="PROSITE" id="PS00330">
    <property type="entry name" value="HEMOLYSIN_CALCIUM"/>
    <property type="match status" value="2"/>
</dbReference>
<comment type="caution">
    <text evidence="4">The sequence shown here is derived from an EMBL/GenBank/DDBJ whole genome shotgun (WGS) entry which is preliminary data.</text>
</comment>
<evidence type="ECO:0000313" key="4">
    <source>
        <dbReference type="EMBL" id="KIN12163.1"/>
    </source>
</evidence>
<name>A0A0C3ECM0_9VIBR</name>
<dbReference type="NCBIfam" id="TIGR03661">
    <property type="entry name" value="T1SS_VCA0849"/>
    <property type="match status" value="1"/>
</dbReference>
<dbReference type="Gene3D" id="2.150.10.10">
    <property type="entry name" value="Serralysin-like metalloprotease, C-terminal"/>
    <property type="match status" value="1"/>
</dbReference>
<evidence type="ECO:0000256" key="1">
    <source>
        <dbReference type="ARBA" id="ARBA00022837"/>
    </source>
</evidence>
<dbReference type="InterPro" id="IPR001343">
    <property type="entry name" value="Hemolysn_Ca-bd"/>
</dbReference>
<dbReference type="STRING" id="50718.SU60_03460"/>
<dbReference type="InterPro" id="IPR019960">
    <property type="entry name" value="T1SS_VCA0849"/>
</dbReference>
<feature type="domain" description="VWFA" evidence="3">
    <location>
        <begin position="636"/>
        <end position="846"/>
    </location>
</feature>
<dbReference type="Pfam" id="PF17963">
    <property type="entry name" value="Big_9"/>
    <property type="match status" value="1"/>
</dbReference>
<dbReference type="RefSeq" id="WP_041154331.1">
    <property type="nucleotide sequence ID" value="NZ_JXOK01000007.1"/>
</dbReference>
<feature type="region of interest" description="Disordered" evidence="2">
    <location>
        <begin position="21"/>
        <end position="45"/>
    </location>
</feature>
<dbReference type="Proteomes" id="UP000031977">
    <property type="component" value="Unassembled WGS sequence"/>
</dbReference>
<dbReference type="EMBL" id="JXOK01000007">
    <property type="protein sequence ID" value="KIN12163.1"/>
    <property type="molecule type" value="Genomic_DNA"/>
</dbReference>
<evidence type="ECO:0000256" key="2">
    <source>
        <dbReference type="SAM" id="MobiDB-lite"/>
    </source>
</evidence>
<dbReference type="Pfam" id="PF00353">
    <property type="entry name" value="HemolysinCabind"/>
    <property type="match status" value="1"/>
</dbReference>
<dbReference type="InterPro" id="IPR036465">
    <property type="entry name" value="vWFA_dom_sf"/>
</dbReference>
<sequence length="1229" mass="127506">IIDDDAPPSISNITDATVSEEGLPFANPDDNPQTPQSADTTNSTTFAGSFTIADPDTTNVSVVLSGPNSLTSGGEVVSWVWNSSTQTLTASTASLAVVATVVLSEPAASGQGSWDYTFTLFEPLDHPVNDVEDIIDFDLDISVSDGQTTTTEKLNIVVEDDSPTVANNTQAVEVTGLNTPDVLIGQVNFSGNSSDSLSKTFGDIVVTAEGFLSDESTMLGSAQVNQTAEGIGVNSAGNNGFALPNEVDYRFANEQGVSEKLIIDLGDKVAFGAEIEFAKMFGGELEEGLASFYRDGVLIAQQAFTSDAQSGDFAANFSVQEGGFDKIVLEATGNGNTPDIEDNSDFTVKSITFIGSDGGIPIASAEGIITSNYGADGPGTTMLTGAESGLKTADGSDITVYVDPQNPNRLVGSTDDGTAFEVQFTPSTGRWEFIQYEPLSDPIGDGDIDFEYTVTDADGDSVSGSFAVTPAIPPSISGVTLSVSEEGLTGANVDSSALAGFTDTTNSDSDSNTLTLSATTETVTLGLPTTLLSSNQDNLDWVLSNNDKTLTGSANGQPIITVSVDDLGHITTELLGKVDHPDSGGEDVIELDVPVIASNELGVTATATATVSIEDDSPVAESVIENVNATQTVGTNVQLILDVSGSMDRDSVTGSYQNVATSRLDVLKSAAIALLLEYQLLGETKAQITLFNSDANILTANGALADNTLPNDSTSIWMDIDQAIALINGLNASGNTDYDDAVRLAGDDAIWGSSEIIENGNNVSYFLSDGAPNPSSGQVNSSEQSTWESQLEKHDVTALAYGIGTGVPTEYLDPIAYDANREVGKQIDPVVVADISTLPAILIQSIVTPISGVLGSDIVGAGSSLFGADGGYVASVNYGDSSGITITFDGTTITVDDASNTTSVTTLVDDLEKRVTFVIDDKNSVVIDMMTGEYTFFASSITTATQFDFDYVLTDTDGDQVAETVVFDLKPNSVQAVDDSASTPERTPILVDVLANDTNEGSGESLVLADAVVDPEQGQVLIVDNQIVFIPSNSLDDGDSARISYRTESSNGDFDIGALTVSVTASAGSPLGVGSDGDDVLNGTASADILLGGEGNDIISGDTGEDIIVGGLGNDILTGGGDGDVFVWTQMASAVDSVTDFNASEGDKLEFRDLFDDVSGTDISTLIEDFESGDFSGQVNDISLSVTEAVGHSTLTISKSGQQLDINFDGASAADIASSLMSNLEQLRE</sequence>
<dbReference type="PRINTS" id="PR00313">
    <property type="entry name" value="CABNDNGRPT"/>
</dbReference>
<dbReference type="InterPro" id="IPR002035">
    <property type="entry name" value="VWF_A"/>
</dbReference>
<dbReference type="InterPro" id="IPR018511">
    <property type="entry name" value="Hemolysin-typ_Ca-bd_CS"/>
</dbReference>
<dbReference type="InterPro" id="IPR011049">
    <property type="entry name" value="Serralysin-like_metalloprot_C"/>
</dbReference>
<proteinExistence type="predicted"/>
<dbReference type="AlphaFoldDB" id="A0A0C3ECM0"/>
<keyword evidence="1" id="KW-0106">Calcium</keyword>
<protein>
    <recommendedName>
        <fullName evidence="3">VWFA domain-containing protein</fullName>
    </recommendedName>
</protein>
<evidence type="ECO:0000259" key="3">
    <source>
        <dbReference type="PROSITE" id="PS50234"/>
    </source>
</evidence>
<dbReference type="SUPFAM" id="SSF53300">
    <property type="entry name" value="vWA-like"/>
    <property type="match status" value="1"/>
</dbReference>
<feature type="non-terminal residue" evidence="4">
    <location>
        <position position="1"/>
    </location>
</feature>